<evidence type="ECO:0000256" key="4">
    <source>
        <dbReference type="ARBA" id="ARBA00022777"/>
    </source>
</evidence>
<dbReference type="Proteomes" id="UP000236724">
    <property type="component" value="Unassembled WGS sequence"/>
</dbReference>
<dbReference type="InterPro" id="IPR011611">
    <property type="entry name" value="PfkB_dom"/>
</dbReference>
<keyword evidence="8" id="KW-1185">Reference proteome</keyword>
<dbReference type="AlphaFoldDB" id="A0A1H6FD69"/>
<dbReference type="Pfam" id="PF00294">
    <property type="entry name" value="PfkB"/>
    <property type="match status" value="1"/>
</dbReference>
<evidence type="ECO:0000313" key="7">
    <source>
        <dbReference type="EMBL" id="SEH06965.1"/>
    </source>
</evidence>
<dbReference type="InterPro" id="IPR029056">
    <property type="entry name" value="Ribokinase-like"/>
</dbReference>
<keyword evidence="5" id="KW-0067">ATP-binding</keyword>
<dbReference type="EC" id="2.7.1.45" evidence="7"/>
<dbReference type="SUPFAM" id="SSF53613">
    <property type="entry name" value="Ribokinase-like"/>
    <property type="match status" value="1"/>
</dbReference>
<name>A0A1H6FD69_9GAMM</name>
<protein>
    <submittedName>
        <fullName evidence="7">2-dehydro-3-deoxygluconokinase</fullName>
        <ecNumber evidence="7">2.7.1.45</ecNumber>
    </submittedName>
</protein>
<dbReference type="GO" id="GO:0005524">
    <property type="term" value="F:ATP binding"/>
    <property type="evidence" value="ECO:0007669"/>
    <property type="project" value="UniProtKB-KW"/>
</dbReference>
<dbReference type="OrthoDB" id="9779730at2"/>
<keyword evidence="2 7" id="KW-0808">Transferase</keyword>
<comment type="similarity">
    <text evidence="1">Belongs to the carbohydrate kinase PfkB family.</text>
</comment>
<keyword evidence="3" id="KW-0547">Nucleotide-binding</keyword>
<evidence type="ECO:0000256" key="1">
    <source>
        <dbReference type="ARBA" id="ARBA00010688"/>
    </source>
</evidence>
<evidence type="ECO:0000256" key="3">
    <source>
        <dbReference type="ARBA" id="ARBA00022741"/>
    </source>
</evidence>
<dbReference type="CDD" id="cd01167">
    <property type="entry name" value="bac_FRK"/>
    <property type="match status" value="1"/>
</dbReference>
<dbReference type="PANTHER" id="PTHR43085:SF1">
    <property type="entry name" value="PSEUDOURIDINE KINASE-RELATED"/>
    <property type="match status" value="1"/>
</dbReference>
<accession>A0A1H6FD69</accession>
<keyword evidence="4 7" id="KW-0418">Kinase</keyword>
<organism evidence="7 8">
    <name type="scientific">Candidatus Venteria ishoeyi</name>
    <dbReference type="NCBI Taxonomy" id="1899563"/>
    <lineage>
        <taxon>Bacteria</taxon>
        <taxon>Pseudomonadati</taxon>
        <taxon>Pseudomonadota</taxon>
        <taxon>Gammaproteobacteria</taxon>
        <taxon>Thiotrichales</taxon>
        <taxon>Thiotrichaceae</taxon>
        <taxon>Venteria</taxon>
    </lineage>
</organism>
<gene>
    <name evidence="7" type="primary">kdgK</name>
    <name evidence="7" type="ORF">MBHS_02831</name>
</gene>
<evidence type="ECO:0000256" key="5">
    <source>
        <dbReference type="ARBA" id="ARBA00022840"/>
    </source>
</evidence>
<dbReference type="InterPro" id="IPR050306">
    <property type="entry name" value="PfkB_Carbo_kinase"/>
</dbReference>
<dbReference type="GO" id="GO:0008673">
    <property type="term" value="F:2-dehydro-3-deoxygluconokinase activity"/>
    <property type="evidence" value="ECO:0007669"/>
    <property type="project" value="UniProtKB-EC"/>
</dbReference>
<evidence type="ECO:0000256" key="2">
    <source>
        <dbReference type="ARBA" id="ARBA00022679"/>
    </source>
</evidence>
<dbReference type="PANTHER" id="PTHR43085">
    <property type="entry name" value="HEXOKINASE FAMILY MEMBER"/>
    <property type="match status" value="1"/>
</dbReference>
<dbReference type="EMBL" id="FMSV02000512">
    <property type="protein sequence ID" value="SEH06965.1"/>
    <property type="molecule type" value="Genomic_DNA"/>
</dbReference>
<dbReference type="RefSeq" id="WP_103920687.1">
    <property type="nucleotide sequence ID" value="NZ_FMSV02000512.1"/>
</dbReference>
<evidence type="ECO:0000313" key="8">
    <source>
        <dbReference type="Proteomes" id="UP000236724"/>
    </source>
</evidence>
<reference evidence="7 8" key="1">
    <citation type="submission" date="2016-10" db="EMBL/GenBank/DDBJ databases">
        <authorList>
            <person name="de Groot N.N."/>
        </authorList>
    </citation>
    <scope>NUCLEOTIDE SEQUENCE [LARGE SCALE GENOMIC DNA]</scope>
    <source>
        <strain evidence="7">MBHS1</strain>
    </source>
</reference>
<sequence length="296" mass="33066">MTKKLCIFGEVLFDIFPDGHRVLGGAPFNVAWHLQAFAQAPFFISRVGNDPEAAHIRKAMLDWGMNTQALQTDETLATGKVMIELERGEPQYDIIAPAAYDAIEPPSDHVSACDFLYHGSLALRNECSSQTLRKLKDSKPGIVFVDVNLRSPWWEKAVVLELLQQADWVKLNVEEFNLLYASDKTGQHNLSVFIYEYALQGVILTHGEAGAEIMTANMEQYAIKPNIEVKIVDTVGAGDAFSAVIILGLIHHWSLQTTLQRAQDFASAMVAQRGATVAEADFYQHFMNKWRINLLT</sequence>
<feature type="domain" description="Carbohydrate kinase PfkB" evidence="6">
    <location>
        <begin position="19"/>
        <end position="277"/>
    </location>
</feature>
<dbReference type="Gene3D" id="3.40.1190.20">
    <property type="match status" value="1"/>
</dbReference>
<proteinExistence type="inferred from homology"/>
<evidence type="ECO:0000259" key="6">
    <source>
        <dbReference type="Pfam" id="PF00294"/>
    </source>
</evidence>